<dbReference type="Proteomes" id="UP000243217">
    <property type="component" value="Unassembled WGS sequence"/>
</dbReference>
<reference evidence="1 2" key="1">
    <citation type="journal article" date="2014" name="Genome Biol. Evol.">
        <title>The secreted proteins of Achlya hypogyna and Thraustotheca clavata identify the ancestral oomycete secretome and reveal gene acquisitions by horizontal gene transfer.</title>
        <authorList>
            <person name="Misner I."/>
            <person name="Blouin N."/>
            <person name="Leonard G."/>
            <person name="Richards T.A."/>
            <person name="Lane C.E."/>
        </authorList>
    </citation>
    <scope>NUCLEOTIDE SEQUENCE [LARGE SCALE GENOMIC DNA]</scope>
    <source>
        <strain evidence="1 2">ATCC 34112</strain>
    </source>
</reference>
<keyword evidence="2" id="KW-1185">Reference proteome</keyword>
<name>A0A1V9Z046_9STRA</name>
<accession>A0A1V9Z046</accession>
<evidence type="ECO:0000313" key="2">
    <source>
        <dbReference type="Proteomes" id="UP000243217"/>
    </source>
</evidence>
<comment type="caution">
    <text evidence="1">The sequence shown here is derived from an EMBL/GenBank/DDBJ whole genome shotgun (WGS) entry which is preliminary data.</text>
</comment>
<gene>
    <name evidence="1" type="ORF">THRCLA_09085</name>
</gene>
<protein>
    <submittedName>
        <fullName evidence="1">Uncharacterized protein</fullName>
    </submittedName>
</protein>
<dbReference type="AlphaFoldDB" id="A0A1V9Z046"/>
<dbReference type="EMBL" id="JNBS01002451">
    <property type="protein sequence ID" value="OQR91150.1"/>
    <property type="molecule type" value="Genomic_DNA"/>
</dbReference>
<sequence length="273" mass="31552">MYCIYLCILFLWIWNLVLSLWAGFNRIAHQAFLVDIVNVALLALSIQHPLSALLMPTTYLTLEPTTTFYQSYVRRLAQTKFIDLEHVIPILRHFQQKIHELNNTSIKLGKLLTQVHVKHVTQHIMHPMGLKIMNQFFAIIITAFGGPGNEFTVAIQLVVIESAYGIKWFNSTSIARLHYDISIEIAYWREFRITKYHYLWHNYAATGISETIYIQTTLGTENAQQYCLDNNDFFWLLGNDWSTAQHLNNSVVRGANNGIRNYGPIETLLGMDN</sequence>
<organism evidence="1 2">
    <name type="scientific">Thraustotheca clavata</name>
    <dbReference type="NCBI Taxonomy" id="74557"/>
    <lineage>
        <taxon>Eukaryota</taxon>
        <taxon>Sar</taxon>
        <taxon>Stramenopiles</taxon>
        <taxon>Oomycota</taxon>
        <taxon>Saprolegniomycetes</taxon>
        <taxon>Saprolegniales</taxon>
        <taxon>Achlyaceae</taxon>
        <taxon>Thraustotheca</taxon>
    </lineage>
</organism>
<proteinExistence type="predicted"/>
<evidence type="ECO:0000313" key="1">
    <source>
        <dbReference type="EMBL" id="OQR91150.1"/>
    </source>
</evidence>